<dbReference type="Gene3D" id="1.20.120.350">
    <property type="entry name" value="Voltage-gated potassium channels. Chain C"/>
    <property type="match status" value="1"/>
</dbReference>
<dbReference type="InterPro" id="IPR002048">
    <property type="entry name" value="EF_hand_dom"/>
</dbReference>
<keyword evidence="3" id="KW-0106">Calcium</keyword>
<dbReference type="PROSITE" id="PS00018">
    <property type="entry name" value="EF_HAND_1"/>
    <property type="match status" value="1"/>
</dbReference>
<evidence type="ECO:0000256" key="4">
    <source>
        <dbReference type="ARBA" id="ARBA00022989"/>
    </source>
</evidence>
<dbReference type="PROSITE" id="PS50222">
    <property type="entry name" value="EF_HAND_2"/>
    <property type="match status" value="2"/>
</dbReference>
<evidence type="ECO:0000256" key="1">
    <source>
        <dbReference type="ARBA" id="ARBA00004141"/>
    </source>
</evidence>
<sequence length="687" mass="76471">MEPWCRHRGVTPCRCHHRFSAAAIGVAIDHRHPLPLWLGRVSAPAGAARTHCRAFARCRAPHPRHGAGRARCSRSTVPLPGQISDPLQPAVRCKIPEVHGPHPELQLALRRLSVELGAIMSGQQADLLSHLDGFALRCRAEAGVPEGPEEAQGARPRWAAAAVAGSVPFDVPLDISDDDLYGLDGLADKGRSAQSKMSAATQSSMSAPSRSTVRKFSDKAATVAAVTADQLLEGRGSENSEISMDEVIIRKCAAHEIDRGLRSRVPLWLRSARSTEGWRSGLLLMTKHWLYEIINSALILANALLTAWETEYNAHRLDDISIPTHFVVFMFVFCFIFSGDLAARFVAKGVDMFYEKDWREEGDVLDFFVVLGSCLEVVAYLTSSMEDSWLSNASVLRVVRLVRVARIVRALRSFVYFRDVRITVAMLCDAMLPLLTFSFIMGSVFMVFGIFFTAGATAHMRLNGEDDDLNHYYGGLFKSMATLYMSISGGMDWENAAQPLSKLARSYSVVFYGYLTFSIFAMLNVVSAVVRRIDNTIQRSKNDRDFVVQTEMEGKRDFLNSMDKVFDELDPDRSGTIRLFELQNHIMDPQVNAYFRAIDLNVFKVAKLFQLMDKDGSGDIDKKEFTQGCARLRGDAKELDVAILQLEMRQLAGMSASIRDLVVQLGEHLDDKFDPQFASMPPCLQSP</sequence>
<comment type="caution">
    <text evidence="8">The sequence shown here is derived from an EMBL/GenBank/DDBJ whole genome shotgun (WGS) entry which is preliminary data.</text>
</comment>
<evidence type="ECO:0000256" key="6">
    <source>
        <dbReference type="SAM" id="Phobius"/>
    </source>
</evidence>
<feature type="transmembrane region" description="Helical" evidence="6">
    <location>
        <begin position="289"/>
        <end position="308"/>
    </location>
</feature>
<feature type="transmembrane region" description="Helical" evidence="6">
    <location>
        <begin position="434"/>
        <end position="460"/>
    </location>
</feature>
<reference evidence="8" key="1">
    <citation type="submission" date="2023-10" db="EMBL/GenBank/DDBJ databases">
        <authorList>
            <person name="Chen Y."/>
            <person name="Shah S."/>
            <person name="Dougan E. K."/>
            <person name="Thang M."/>
            <person name="Chan C."/>
        </authorList>
    </citation>
    <scope>NUCLEOTIDE SEQUENCE [LARGE SCALE GENOMIC DNA]</scope>
</reference>
<gene>
    <name evidence="8" type="ORF">PCOR1329_LOCUS36121</name>
</gene>
<keyword evidence="2 6" id="KW-0812">Transmembrane</keyword>
<dbReference type="Gene3D" id="1.10.238.10">
    <property type="entry name" value="EF-hand"/>
    <property type="match status" value="1"/>
</dbReference>
<comment type="subcellular location">
    <subcellularLocation>
        <location evidence="1">Membrane</location>
        <topology evidence="1">Multi-pass membrane protein</topology>
    </subcellularLocation>
</comment>
<accession>A0ABN9T7E2</accession>
<dbReference type="PANTHER" id="PTHR10037:SF62">
    <property type="entry name" value="SODIUM CHANNEL PROTEIN 60E"/>
    <property type="match status" value="1"/>
</dbReference>
<evidence type="ECO:0000313" key="8">
    <source>
        <dbReference type="EMBL" id="CAK0840771.1"/>
    </source>
</evidence>
<keyword evidence="9" id="KW-1185">Reference proteome</keyword>
<dbReference type="InterPro" id="IPR018247">
    <property type="entry name" value="EF_Hand_1_Ca_BS"/>
</dbReference>
<feature type="domain" description="EF-hand" evidence="7">
    <location>
        <begin position="557"/>
        <end position="592"/>
    </location>
</feature>
<dbReference type="InterPro" id="IPR027359">
    <property type="entry name" value="Volt_channel_dom_sf"/>
</dbReference>
<dbReference type="SUPFAM" id="SSF47473">
    <property type="entry name" value="EF-hand"/>
    <property type="match status" value="1"/>
</dbReference>
<dbReference type="InterPro" id="IPR005821">
    <property type="entry name" value="Ion_trans_dom"/>
</dbReference>
<evidence type="ECO:0000259" key="7">
    <source>
        <dbReference type="PROSITE" id="PS50222"/>
    </source>
</evidence>
<keyword evidence="5 6" id="KW-0472">Membrane</keyword>
<dbReference type="Gene3D" id="1.10.287.70">
    <property type="match status" value="1"/>
</dbReference>
<feature type="domain" description="EF-hand" evidence="7">
    <location>
        <begin position="600"/>
        <end position="635"/>
    </location>
</feature>
<dbReference type="Pfam" id="PF00520">
    <property type="entry name" value="Ion_trans"/>
    <property type="match status" value="1"/>
</dbReference>
<dbReference type="InterPro" id="IPR043203">
    <property type="entry name" value="VGCC_Ca_Na"/>
</dbReference>
<dbReference type="Proteomes" id="UP001189429">
    <property type="component" value="Unassembled WGS sequence"/>
</dbReference>
<organism evidence="8 9">
    <name type="scientific">Prorocentrum cordatum</name>
    <dbReference type="NCBI Taxonomy" id="2364126"/>
    <lineage>
        <taxon>Eukaryota</taxon>
        <taxon>Sar</taxon>
        <taxon>Alveolata</taxon>
        <taxon>Dinophyceae</taxon>
        <taxon>Prorocentrales</taxon>
        <taxon>Prorocentraceae</taxon>
        <taxon>Prorocentrum</taxon>
    </lineage>
</organism>
<dbReference type="SMART" id="SM00054">
    <property type="entry name" value="EFh"/>
    <property type="match status" value="2"/>
</dbReference>
<dbReference type="InterPro" id="IPR011992">
    <property type="entry name" value="EF-hand-dom_pair"/>
</dbReference>
<proteinExistence type="predicted"/>
<evidence type="ECO:0000313" key="9">
    <source>
        <dbReference type="Proteomes" id="UP001189429"/>
    </source>
</evidence>
<evidence type="ECO:0000256" key="3">
    <source>
        <dbReference type="ARBA" id="ARBA00022837"/>
    </source>
</evidence>
<dbReference type="Pfam" id="PF13202">
    <property type="entry name" value="EF-hand_5"/>
    <property type="match status" value="1"/>
</dbReference>
<evidence type="ECO:0000256" key="5">
    <source>
        <dbReference type="ARBA" id="ARBA00023136"/>
    </source>
</evidence>
<dbReference type="EMBL" id="CAUYUJ010014399">
    <property type="protein sequence ID" value="CAK0840771.1"/>
    <property type="molecule type" value="Genomic_DNA"/>
</dbReference>
<evidence type="ECO:0000256" key="2">
    <source>
        <dbReference type="ARBA" id="ARBA00022692"/>
    </source>
</evidence>
<feature type="transmembrane region" description="Helical" evidence="6">
    <location>
        <begin position="511"/>
        <end position="530"/>
    </location>
</feature>
<feature type="transmembrane region" description="Helical" evidence="6">
    <location>
        <begin position="320"/>
        <end position="343"/>
    </location>
</feature>
<dbReference type="CDD" id="cd00051">
    <property type="entry name" value="EFh"/>
    <property type="match status" value="1"/>
</dbReference>
<dbReference type="SUPFAM" id="SSF81324">
    <property type="entry name" value="Voltage-gated potassium channels"/>
    <property type="match status" value="1"/>
</dbReference>
<name>A0ABN9T7E2_9DINO</name>
<protein>
    <recommendedName>
        <fullName evidence="7">EF-hand domain-containing protein</fullName>
    </recommendedName>
</protein>
<dbReference type="PANTHER" id="PTHR10037">
    <property type="entry name" value="VOLTAGE-GATED CATION CHANNEL CALCIUM AND SODIUM"/>
    <property type="match status" value="1"/>
</dbReference>
<keyword evidence="4 6" id="KW-1133">Transmembrane helix</keyword>